<comment type="caution">
    <text evidence="3">The sequence shown here is derived from an EMBL/GenBank/DDBJ whole genome shotgun (WGS) entry which is preliminary data.</text>
</comment>
<evidence type="ECO:0000256" key="2">
    <source>
        <dbReference type="HAMAP-Rule" id="MF_00758"/>
    </source>
</evidence>
<name>A0ABW4XNJ0_9GAMM</name>
<dbReference type="PANTHER" id="PTHR30327">
    <property type="entry name" value="UNCHARACTERIZED PROTEIN YQGE"/>
    <property type="match status" value="1"/>
</dbReference>
<sequence>MESLRNHLLIAMPTLKDPYFSRSVTYICEHDDKGAMGLIINQPAPITVSELLKQVEHLELDQLPNATKERKVYSGGPVSPERGFVLHSAQHGWTSSLQVSPEIMVTTSKDILTSLGTEAAPDQYIVTLGYSGWSEGQLEEELAKNSWLTIPADDDLIFNVPADKLWEEAAKRLGIDIWSISPEVGHA</sequence>
<evidence type="ECO:0000313" key="3">
    <source>
        <dbReference type="EMBL" id="MFD2097116.1"/>
    </source>
</evidence>
<evidence type="ECO:0000256" key="1">
    <source>
        <dbReference type="ARBA" id="ARBA00009600"/>
    </source>
</evidence>
<reference evidence="4" key="1">
    <citation type="journal article" date="2019" name="Int. J. Syst. Evol. Microbiol.">
        <title>The Global Catalogue of Microorganisms (GCM) 10K type strain sequencing project: providing services to taxonomists for standard genome sequencing and annotation.</title>
        <authorList>
            <consortium name="The Broad Institute Genomics Platform"/>
            <consortium name="The Broad Institute Genome Sequencing Center for Infectious Disease"/>
            <person name="Wu L."/>
            <person name="Ma J."/>
        </authorList>
    </citation>
    <scope>NUCLEOTIDE SEQUENCE [LARGE SCALE GENOMIC DNA]</scope>
    <source>
        <strain evidence="4">CGMCC 1.10992</strain>
    </source>
</reference>
<proteinExistence type="inferred from homology"/>
<dbReference type="HAMAP" id="MF_00758">
    <property type="entry name" value="UPF0301"/>
    <property type="match status" value="1"/>
</dbReference>
<keyword evidence="4" id="KW-1185">Reference proteome</keyword>
<dbReference type="RefSeq" id="WP_345339959.1">
    <property type="nucleotide sequence ID" value="NZ_BAABLI010000012.1"/>
</dbReference>
<organism evidence="3 4">
    <name type="scientific">Corallincola platygyrae</name>
    <dbReference type="NCBI Taxonomy" id="1193278"/>
    <lineage>
        <taxon>Bacteria</taxon>
        <taxon>Pseudomonadati</taxon>
        <taxon>Pseudomonadota</taxon>
        <taxon>Gammaproteobacteria</taxon>
        <taxon>Alteromonadales</taxon>
        <taxon>Psychromonadaceae</taxon>
        <taxon>Corallincola</taxon>
    </lineage>
</organism>
<accession>A0ABW4XNJ0</accession>
<protein>
    <recommendedName>
        <fullName evidence="2">UPF0301 protein ACFSJ3_14060</fullName>
    </recommendedName>
</protein>
<dbReference type="Gene3D" id="3.40.1740.10">
    <property type="entry name" value="VC0467-like"/>
    <property type="match status" value="1"/>
</dbReference>
<dbReference type="InterPro" id="IPR003774">
    <property type="entry name" value="AlgH-like"/>
</dbReference>
<dbReference type="Pfam" id="PF02622">
    <property type="entry name" value="DUF179"/>
    <property type="match status" value="1"/>
</dbReference>
<evidence type="ECO:0000313" key="4">
    <source>
        <dbReference type="Proteomes" id="UP001597380"/>
    </source>
</evidence>
<dbReference type="EMBL" id="JBHUHT010000016">
    <property type="protein sequence ID" value="MFD2097116.1"/>
    <property type="molecule type" value="Genomic_DNA"/>
</dbReference>
<dbReference type="SUPFAM" id="SSF143456">
    <property type="entry name" value="VC0467-like"/>
    <property type="match status" value="1"/>
</dbReference>
<gene>
    <name evidence="3" type="ORF">ACFSJ3_14060</name>
</gene>
<dbReference type="NCBIfam" id="NF001266">
    <property type="entry name" value="PRK00228.1-1"/>
    <property type="match status" value="1"/>
</dbReference>
<dbReference type="Proteomes" id="UP001597380">
    <property type="component" value="Unassembled WGS sequence"/>
</dbReference>
<comment type="similarity">
    <text evidence="1 2">Belongs to the UPF0301 (AlgH) family.</text>
</comment>
<dbReference type="PANTHER" id="PTHR30327:SF1">
    <property type="entry name" value="UPF0301 PROTEIN YQGE"/>
    <property type="match status" value="1"/>
</dbReference>